<dbReference type="PANTHER" id="PTHR47955">
    <property type="entry name" value="CYTOCHROME P450 FAMILY 71 PROTEIN"/>
    <property type="match status" value="1"/>
</dbReference>
<dbReference type="PRINTS" id="PR00385">
    <property type="entry name" value="P450"/>
</dbReference>
<dbReference type="InterPro" id="IPR002401">
    <property type="entry name" value="Cyt_P450_E_grp-I"/>
</dbReference>
<keyword evidence="7 9" id="KW-0503">Monooxygenase</keyword>
<evidence type="ECO:0000313" key="10">
    <source>
        <dbReference type="EMBL" id="KAJ6841428.1"/>
    </source>
</evidence>
<evidence type="ECO:0000256" key="8">
    <source>
        <dbReference type="PIRSR" id="PIRSR602401-1"/>
    </source>
</evidence>
<dbReference type="SUPFAM" id="SSF48264">
    <property type="entry name" value="Cytochrome P450"/>
    <property type="match status" value="1"/>
</dbReference>
<accession>A0AAX6HL09</accession>
<sequence length="438" mass="48802">MSLSLGATPALVVSSSDMAREVFEAHDLAFSGRPPLYAARKLSYGFLDVAFAPYGEHWRQARKTCVLELLSLKRVRSFRAVREGAVASLVATIERQSATTTINLSRLVHSLGSSVMRRVVFGDEREGRGRRGGELRDVLEETQKLLGGFCVADFFPWLGWCNWVTGLERRLRKNFEELDGIYSRVIDEHLNDMSAAAASGRPPAYDEDLVHVLLRLQKDHTHGSTFSSMDHIKALLTDMFIAGTDTSSAAIIWTMTELVRNPTVMNKAQQEIRTVVGDKPKVEESELELLDYLKLVVKEALRLHPPAPLLVPRETTGACSVGGYDVPAKTRVFINAAAIATDPTNWEKPTEFRPERFLGSGIDFRGHNFELIPFGFGRRSCPGMNFAVVEVELTLANLLHCFDWELPIGMAVKDLDLDEAFGLTVHKKNDLCLLAKSR</sequence>
<dbReference type="PROSITE" id="PS00086">
    <property type="entry name" value="CYTOCHROME_P450"/>
    <property type="match status" value="1"/>
</dbReference>
<evidence type="ECO:0000256" key="1">
    <source>
        <dbReference type="ARBA" id="ARBA00001971"/>
    </source>
</evidence>
<dbReference type="PRINTS" id="PR00463">
    <property type="entry name" value="EP450I"/>
</dbReference>
<keyword evidence="3 8" id="KW-0349">Heme</keyword>
<proteinExistence type="inferred from homology"/>
<feature type="binding site" description="axial binding residue" evidence="8">
    <location>
        <position position="381"/>
    </location>
    <ligand>
        <name>heme</name>
        <dbReference type="ChEBI" id="CHEBI:30413"/>
    </ligand>
    <ligandPart>
        <name>Fe</name>
        <dbReference type="ChEBI" id="CHEBI:18248"/>
    </ligandPart>
</feature>
<evidence type="ECO:0000256" key="6">
    <source>
        <dbReference type="ARBA" id="ARBA00023004"/>
    </source>
</evidence>
<reference evidence="10" key="1">
    <citation type="journal article" date="2023" name="GigaByte">
        <title>Genome assembly of the bearded iris, Iris pallida Lam.</title>
        <authorList>
            <person name="Bruccoleri R.E."/>
            <person name="Oakeley E.J."/>
            <person name="Faust A.M.E."/>
            <person name="Altorfer M."/>
            <person name="Dessus-Babus S."/>
            <person name="Burckhardt D."/>
            <person name="Oertli M."/>
            <person name="Naumann U."/>
            <person name="Petersen F."/>
            <person name="Wong J."/>
        </authorList>
    </citation>
    <scope>NUCLEOTIDE SEQUENCE</scope>
    <source>
        <strain evidence="10">GSM-AAB239-AS_SAM_17_03QT</strain>
    </source>
</reference>
<protein>
    <submittedName>
        <fullName evidence="10">Cytochrome P450 71A9-like</fullName>
    </submittedName>
</protein>
<evidence type="ECO:0000256" key="9">
    <source>
        <dbReference type="RuleBase" id="RU000461"/>
    </source>
</evidence>
<dbReference type="GO" id="GO:0016705">
    <property type="term" value="F:oxidoreductase activity, acting on paired donors, with incorporation or reduction of molecular oxygen"/>
    <property type="evidence" value="ECO:0007669"/>
    <property type="project" value="InterPro"/>
</dbReference>
<dbReference type="GO" id="GO:0005506">
    <property type="term" value="F:iron ion binding"/>
    <property type="evidence" value="ECO:0007669"/>
    <property type="project" value="InterPro"/>
</dbReference>
<dbReference type="CDD" id="cd11072">
    <property type="entry name" value="CYP71-like"/>
    <property type="match status" value="1"/>
</dbReference>
<dbReference type="Pfam" id="PF00067">
    <property type="entry name" value="p450"/>
    <property type="match status" value="1"/>
</dbReference>
<comment type="cofactor">
    <cofactor evidence="1 8">
        <name>heme</name>
        <dbReference type="ChEBI" id="CHEBI:30413"/>
    </cofactor>
</comment>
<gene>
    <name evidence="10" type="ORF">M6B38_306075</name>
</gene>
<evidence type="ECO:0000256" key="7">
    <source>
        <dbReference type="ARBA" id="ARBA00023033"/>
    </source>
</evidence>
<keyword evidence="5 9" id="KW-0560">Oxidoreductase</keyword>
<reference evidence="10" key="2">
    <citation type="submission" date="2023-04" db="EMBL/GenBank/DDBJ databases">
        <authorList>
            <person name="Bruccoleri R.E."/>
            <person name="Oakeley E.J."/>
            <person name="Faust A.-M."/>
            <person name="Dessus-Babus S."/>
            <person name="Altorfer M."/>
            <person name="Burckhardt D."/>
            <person name="Oertli M."/>
            <person name="Naumann U."/>
            <person name="Petersen F."/>
            <person name="Wong J."/>
        </authorList>
    </citation>
    <scope>NUCLEOTIDE SEQUENCE</scope>
    <source>
        <strain evidence="10">GSM-AAB239-AS_SAM_17_03QT</strain>
        <tissue evidence="10">Leaf</tissue>
    </source>
</reference>
<dbReference type="Proteomes" id="UP001140949">
    <property type="component" value="Unassembled WGS sequence"/>
</dbReference>
<dbReference type="InterPro" id="IPR036396">
    <property type="entry name" value="Cyt_P450_sf"/>
</dbReference>
<dbReference type="AlphaFoldDB" id="A0AAX6HL09"/>
<keyword evidence="6 8" id="KW-0408">Iron</keyword>
<name>A0AAX6HL09_IRIPA</name>
<organism evidence="10 11">
    <name type="scientific">Iris pallida</name>
    <name type="common">Sweet iris</name>
    <dbReference type="NCBI Taxonomy" id="29817"/>
    <lineage>
        <taxon>Eukaryota</taxon>
        <taxon>Viridiplantae</taxon>
        <taxon>Streptophyta</taxon>
        <taxon>Embryophyta</taxon>
        <taxon>Tracheophyta</taxon>
        <taxon>Spermatophyta</taxon>
        <taxon>Magnoliopsida</taxon>
        <taxon>Liliopsida</taxon>
        <taxon>Asparagales</taxon>
        <taxon>Iridaceae</taxon>
        <taxon>Iridoideae</taxon>
        <taxon>Irideae</taxon>
        <taxon>Iris</taxon>
    </lineage>
</organism>
<dbReference type="InterPro" id="IPR017972">
    <property type="entry name" value="Cyt_P450_CS"/>
</dbReference>
<dbReference type="InterPro" id="IPR001128">
    <property type="entry name" value="Cyt_P450"/>
</dbReference>
<evidence type="ECO:0000313" key="11">
    <source>
        <dbReference type="Proteomes" id="UP001140949"/>
    </source>
</evidence>
<evidence type="ECO:0000256" key="4">
    <source>
        <dbReference type="ARBA" id="ARBA00022723"/>
    </source>
</evidence>
<dbReference type="GO" id="GO:0004497">
    <property type="term" value="F:monooxygenase activity"/>
    <property type="evidence" value="ECO:0007669"/>
    <property type="project" value="UniProtKB-KW"/>
</dbReference>
<keyword evidence="4 8" id="KW-0479">Metal-binding</keyword>
<dbReference type="FunFam" id="1.10.630.10:FF:000011">
    <property type="entry name" value="Cytochrome P450 83B1"/>
    <property type="match status" value="1"/>
</dbReference>
<dbReference type="EMBL" id="JANAVB010008599">
    <property type="protein sequence ID" value="KAJ6841428.1"/>
    <property type="molecule type" value="Genomic_DNA"/>
</dbReference>
<comment type="caution">
    <text evidence="10">The sequence shown here is derived from an EMBL/GenBank/DDBJ whole genome shotgun (WGS) entry which is preliminary data.</text>
</comment>
<evidence type="ECO:0000256" key="5">
    <source>
        <dbReference type="ARBA" id="ARBA00023002"/>
    </source>
</evidence>
<comment type="similarity">
    <text evidence="2 9">Belongs to the cytochrome P450 family.</text>
</comment>
<keyword evidence="11" id="KW-1185">Reference proteome</keyword>
<dbReference type="Gene3D" id="1.10.630.10">
    <property type="entry name" value="Cytochrome P450"/>
    <property type="match status" value="1"/>
</dbReference>
<evidence type="ECO:0000256" key="2">
    <source>
        <dbReference type="ARBA" id="ARBA00010617"/>
    </source>
</evidence>
<dbReference type="GO" id="GO:0020037">
    <property type="term" value="F:heme binding"/>
    <property type="evidence" value="ECO:0007669"/>
    <property type="project" value="InterPro"/>
</dbReference>
<dbReference type="PANTHER" id="PTHR47955:SF19">
    <property type="entry name" value="CYTOCHROME P450 71A9-LIKE ISOFORM X1"/>
    <property type="match status" value="1"/>
</dbReference>
<evidence type="ECO:0000256" key="3">
    <source>
        <dbReference type="ARBA" id="ARBA00022617"/>
    </source>
</evidence>